<sequence length="556" mass="62013">MGKLENFVATGHPTFLGKPGVITTYSRSIRYLLQKPSPGMTAVEVFIVLFGFLSHGSSWMLEEDCGEIQGVEGRILNGVDAKILHNPWMALIKTPTEFLCGGTLITRRFVLTAAHCECSNKDCTKKHTDITARLAEYDRSTLVDFGLTYEDFPVEKVYAHKGFVMRNHQNDIALLKLKGIVEYKRQIQPICIPLESRKKSGMAKIMKFTAIGWGKTQSGTNSDVLQTVEINRIPNEDCENIIWEGLVDSQICGGTGTKKDTCTGDSGGPISSSVYYMGKWRETQIGITSFGPSQCGGAAVYSDLMYFSDFIEQTVMESDITVVLPKLQFLDAGCLATEASTGGKSFPWLAHVYMDAFLITYGTLISDRFVLTTAQFLPENAPLEVRLGKFSGSYEVTHKVKTLHKHPDFVRLAQNDIALIELKSVVKYNNLIRPICMPSLTDNKEQQMFQKKADQADRLRVVGWGRWASTMVYRANSSECYQQDHQEIGDKQICVDHPYDLNLGSGSPLVRSFKHGGSEGFTLVGLASFGRHGPRPQDVYTNVLSYLDWIRPLVKQ</sequence>
<keyword evidence="13" id="KW-1185">Reference proteome</keyword>
<keyword evidence="5 10" id="KW-0378">Hydrolase</keyword>
<dbReference type="InterPro" id="IPR043504">
    <property type="entry name" value="Peptidase_S1_PA_chymotrypsin"/>
</dbReference>
<dbReference type="PROSITE" id="PS00135">
    <property type="entry name" value="TRYPSIN_SER"/>
    <property type="match status" value="1"/>
</dbReference>
<evidence type="ECO:0000313" key="12">
    <source>
        <dbReference type="EnsemblMetazoa" id="XP_016985399.1"/>
    </source>
</evidence>
<keyword evidence="8" id="KW-1015">Disulfide bond</keyword>
<evidence type="ECO:0000256" key="2">
    <source>
        <dbReference type="ARBA" id="ARBA00022525"/>
    </source>
</evidence>
<dbReference type="CDD" id="cd00190">
    <property type="entry name" value="Tryp_SPc"/>
    <property type="match status" value="1"/>
</dbReference>
<evidence type="ECO:0000256" key="3">
    <source>
        <dbReference type="ARBA" id="ARBA00022670"/>
    </source>
</evidence>
<evidence type="ECO:0000256" key="7">
    <source>
        <dbReference type="ARBA" id="ARBA00023145"/>
    </source>
</evidence>
<evidence type="ECO:0000256" key="10">
    <source>
        <dbReference type="RuleBase" id="RU363034"/>
    </source>
</evidence>
<reference evidence="13" key="1">
    <citation type="journal article" date="2021" name="Elife">
        <title>Highly contiguous assemblies of 101 drosophilid genomes.</title>
        <authorList>
            <person name="Kim B.Y."/>
            <person name="Wang J.R."/>
            <person name="Miller D.E."/>
            <person name="Barmina O."/>
            <person name="Delaney E."/>
            <person name="Thompson A."/>
            <person name="Comeault A.A."/>
            <person name="Peede D."/>
            <person name="D'Agostino E.R."/>
            <person name="Pelaez J."/>
            <person name="Aguilar J.M."/>
            <person name="Haji D."/>
            <person name="Matsunaga T."/>
            <person name="Armstrong E.E."/>
            <person name="Zych M."/>
            <person name="Ogawa Y."/>
            <person name="Stamenkovic-Radak M."/>
            <person name="Jelic M."/>
            <person name="Veselinovic M.S."/>
            <person name="Tanaskovic M."/>
            <person name="Eric P."/>
            <person name="Gao J.J."/>
            <person name="Katoh T.K."/>
            <person name="Toda M.J."/>
            <person name="Watabe H."/>
            <person name="Watada M."/>
            <person name="Davis J.S."/>
            <person name="Moyle L.C."/>
            <person name="Manoli G."/>
            <person name="Bertolini E."/>
            <person name="Kostal V."/>
            <person name="Hawley R.S."/>
            <person name="Takahashi A."/>
            <person name="Jones C.D."/>
            <person name="Price D.K."/>
            <person name="Whiteman N."/>
            <person name="Kopp A."/>
            <person name="Matute D.R."/>
            <person name="Petrov D.A."/>
        </authorList>
    </citation>
    <scope>NUCLEOTIDE SEQUENCE [LARGE SCALE GENOMIC DNA]</scope>
</reference>
<evidence type="ECO:0000256" key="4">
    <source>
        <dbReference type="ARBA" id="ARBA00022729"/>
    </source>
</evidence>
<dbReference type="GO" id="GO:0004252">
    <property type="term" value="F:serine-type endopeptidase activity"/>
    <property type="evidence" value="ECO:0007669"/>
    <property type="project" value="InterPro"/>
</dbReference>
<evidence type="ECO:0000259" key="11">
    <source>
        <dbReference type="PROSITE" id="PS50240"/>
    </source>
</evidence>
<dbReference type="EnsemblMetazoa" id="XM_017129910.1">
    <property type="protein sequence ID" value="XP_016985399.1"/>
    <property type="gene ID" value="LOC108048938"/>
</dbReference>
<dbReference type="PROSITE" id="PS00134">
    <property type="entry name" value="TRYPSIN_HIS"/>
    <property type="match status" value="1"/>
</dbReference>
<dbReference type="Gene3D" id="2.40.10.10">
    <property type="entry name" value="Trypsin-like serine proteases"/>
    <property type="match status" value="3"/>
</dbReference>
<dbReference type="InterPro" id="IPR001314">
    <property type="entry name" value="Peptidase_S1A"/>
</dbReference>
<evidence type="ECO:0000313" key="13">
    <source>
        <dbReference type="Proteomes" id="UP001652680"/>
    </source>
</evidence>
<dbReference type="InterPro" id="IPR001254">
    <property type="entry name" value="Trypsin_dom"/>
</dbReference>
<keyword evidence="3 10" id="KW-0645">Protease</keyword>
<keyword evidence="2" id="KW-0964">Secreted</keyword>
<dbReference type="GO" id="GO:0006508">
    <property type="term" value="P:proteolysis"/>
    <property type="evidence" value="ECO:0007669"/>
    <property type="project" value="UniProtKB-KW"/>
</dbReference>
<keyword evidence="4" id="KW-0732">Signal</keyword>
<dbReference type="SUPFAM" id="SSF50494">
    <property type="entry name" value="Trypsin-like serine proteases"/>
    <property type="match status" value="2"/>
</dbReference>
<dbReference type="PROSITE" id="PS50240">
    <property type="entry name" value="TRYPSIN_DOM"/>
    <property type="match status" value="2"/>
</dbReference>
<dbReference type="InterPro" id="IPR009003">
    <property type="entry name" value="Peptidase_S1_PA"/>
</dbReference>
<evidence type="ECO:0000256" key="5">
    <source>
        <dbReference type="ARBA" id="ARBA00022801"/>
    </source>
</evidence>
<evidence type="ECO:0000256" key="1">
    <source>
        <dbReference type="ARBA" id="ARBA00004613"/>
    </source>
</evidence>
<dbReference type="Pfam" id="PF00089">
    <property type="entry name" value="Trypsin"/>
    <property type="match status" value="2"/>
</dbReference>
<protein>
    <submittedName>
        <fullName evidence="14">Polyserase-2-like isoform X1</fullName>
    </submittedName>
</protein>
<dbReference type="InterPro" id="IPR018114">
    <property type="entry name" value="TRYPSIN_HIS"/>
</dbReference>
<keyword evidence="6 10" id="KW-0720">Serine protease</keyword>
<dbReference type="GO" id="GO:0005576">
    <property type="term" value="C:extracellular region"/>
    <property type="evidence" value="ECO:0007669"/>
    <property type="project" value="UniProtKB-SubCell"/>
</dbReference>
<evidence type="ECO:0000256" key="8">
    <source>
        <dbReference type="ARBA" id="ARBA00023157"/>
    </source>
</evidence>
<reference evidence="14" key="2">
    <citation type="submission" date="2025-04" db="UniProtKB">
        <authorList>
            <consortium name="RefSeq"/>
        </authorList>
    </citation>
    <scope>IDENTIFICATION</scope>
</reference>
<dbReference type="AlphaFoldDB" id="A0A6P4F8K7"/>
<name>A0A6P4F8K7_DRORH</name>
<dbReference type="InterPro" id="IPR051487">
    <property type="entry name" value="Ser/Thr_Proteases_Immune/Dev"/>
</dbReference>
<comment type="subcellular location">
    <subcellularLocation>
        <location evidence="1">Secreted</location>
    </subcellularLocation>
</comment>
<dbReference type="GeneID" id="108048938"/>
<feature type="domain" description="Peptidase S1" evidence="11">
    <location>
        <begin position="75"/>
        <end position="316"/>
    </location>
</feature>
<gene>
    <name evidence="14" type="primary">LOC108048938</name>
    <name evidence="12" type="synonym">108048938</name>
</gene>
<proteinExistence type="inferred from homology"/>
<dbReference type="InterPro" id="IPR033116">
    <property type="entry name" value="TRYPSIN_SER"/>
</dbReference>
<dbReference type="Proteomes" id="UP001652680">
    <property type="component" value="Unassembled WGS sequence"/>
</dbReference>
<organism evidence="14">
    <name type="scientific">Drosophila rhopaloa</name>
    <name type="common">Fruit fly</name>
    <dbReference type="NCBI Taxonomy" id="1041015"/>
    <lineage>
        <taxon>Eukaryota</taxon>
        <taxon>Metazoa</taxon>
        <taxon>Ecdysozoa</taxon>
        <taxon>Arthropoda</taxon>
        <taxon>Hexapoda</taxon>
        <taxon>Insecta</taxon>
        <taxon>Pterygota</taxon>
        <taxon>Neoptera</taxon>
        <taxon>Endopterygota</taxon>
        <taxon>Diptera</taxon>
        <taxon>Brachycera</taxon>
        <taxon>Muscomorpha</taxon>
        <taxon>Ephydroidea</taxon>
        <taxon>Drosophilidae</taxon>
        <taxon>Drosophila</taxon>
        <taxon>Sophophora</taxon>
    </lineage>
</organism>
<dbReference type="OrthoDB" id="7846162at2759"/>
<comment type="similarity">
    <text evidence="9">Belongs to the peptidase S1 family. CLIP subfamily.</text>
</comment>
<reference evidence="12" key="3">
    <citation type="submission" date="2025-05" db="UniProtKB">
        <authorList>
            <consortium name="EnsemblMetazoa"/>
        </authorList>
    </citation>
    <scope>IDENTIFICATION</scope>
</reference>
<dbReference type="FunFam" id="2.40.10.10:FF:000146">
    <property type="entry name" value="Serine protease 53"/>
    <property type="match status" value="1"/>
</dbReference>
<keyword evidence="7" id="KW-0865">Zymogen</keyword>
<evidence type="ECO:0000313" key="14">
    <source>
        <dbReference type="RefSeq" id="XP_016985399.1"/>
    </source>
</evidence>
<evidence type="ECO:0000256" key="6">
    <source>
        <dbReference type="ARBA" id="ARBA00022825"/>
    </source>
</evidence>
<accession>A0A6P4F8K7</accession>
<dbReference type="PANTHER" id="PTHR24256">
    <property type="entry name" value="TRYPTASE-RELATED"/>
    <property type="match status" value="1"/>
</dbReference>
<feature type="domain" description="Peptidase S1" evidence="11">
    <location>
        <begin position="330"/>
        <end position="555"/>
    </location>
</feature>
<dbReference type="RefSeq" id="XP_016985399.1">
    <property type="nucleotide sequence ID" value="XM_017129910.1"/>
</dbReference>
<dbReference type="PRINTS" id="PR00722">
    <property type="entry name" value="CHYMOTRYPSIN"/>
</dbReference>
<dbReference type="SMART" id="SM00020">
    <property type="entry name" value="Tryp_SPc"/>
    <property type="match status" value="2"/>
</dbReference>
<evidence type="ECO:0000256" key="9">
    <source>
        <dbReference type="ARBA" id="ARBA00024195"/>
    </source>
</evidence>